<dbReference type="Gene3D" id="1.10.730.10">
    <property type="entry name" value="Isoleucyl-tRNA Synthetase, Domain 1"/>
    <property type="match status" value="1"/>
</dbReference>
<feature type="domain" description="Aminoacyl-tRNA synthetase class Ia" evidence="10">
    <location>
        <begin position="38"/>
        <end position="119"/>
    </location>
</feature>
<evidence type="ECO:0000256" key="5">
    <source>
        <dbReference type="ARBA" id="ARBA00022917"/>
    </source>
</evidence>
<dbReference type="GO" id="GO:0004832">
    <property type="term" value="F:valine-tRNA ligase activity"/>
    <property type="evidence" value="ECO:0007669"/>
    <property type="project" value="UniProtKB-UniRule"/>
</dbReference>
<dbReference type="InterPro" id="IPR048044">
    <property type="entry name" value="Valyl-tRNA_ligase_actino"/>
</dbReference>
<dbReference type="RefSeq" id="WP_169323992.1">
    <property type="nucleotide sequence ID" value="NZ_JABCJJ010000005.1"/>
</dbReference>
<dbReference type="PRINTS" id="PR00986">
    <property type="entry name" value="TRNASYNTHVAL"/>
</dbReference>
<dbReference type="InterPro" id="IPR009008">
    <property type="entry name" value="Val/Leu/Ile-tRNA-synth_edit"/>
</dbReference>
<dbReference type="Gene3D" id="3.90.740.10">
    <property type="entry name" value="Valyl/Leucyl/Isoleucyl-tRNA synthetase, editing domain"/>
    <property type="match status" value="1"/>
</dbReference>
<evidence type="ECO:0000256" key="2">
    <source>
        <dbReference type="ARBA" id="ARBA00022598"/>
    </source>
</evidence>
<feature type="short sequence motif" description="'KMSKS' region" evidence="8">
    <location>
        <begin position="621"/>
        <end position="625"/>
    </location>
</feature>
<dbReference type="GO" id="GO:0006438">
    <property type="term" value="P:valyl-tRNA aminoacylation"/>
    <property type="evidence" value="ECO:0007669"/>
    <property type="project" value="UniProtKB-UniRule"/>
</dbReference>
<evidence type="ECO:0000259" key="11">
    <source>
        <dbReference type="Pfam" id="PF08264"/>
    </source>
</evidence>
<dbReference type="InterPro" id="IPR022874">
    <property type="entry name" value="Valine-tRNA_ligase_type_2"/>
</dbReference>
<feature type="region of interest" description="Disordered" evidence="9">
    <location>
        <begin position="1"/>
        <end position="28"/>
    </location>
</feature>
<organism evidence="12 13">
    <name type="scientific">Cellulomonas fimi</name>
    <dbReference type="NCBI Taxonomy" id="1708"/>
    <lineage>
        <taxon>Bacteria</taxon>
        <taxon>Bacillati</taxon>
        <taxon>Actinomycetota</taxon>
        <taxon>Actinomycetes</taxon>
        <taxon>Micrococcales</taxon>
        <taxon>Cellulomonadaceae</taxon>
        <taxon>Cellulomonas</taxon>
    </lineage>
</organism>
<dbReference type="SUPFAM" id="SSF47323">
    <property type="entry name" value="Anticodon-binding domain of a subclass of class I aminoacyl-tRNA synthetases"/>
    <property type="match status" value="1"/>
</dbReference>
<evidence type="ECO:0000313" key="12">
    <source>
        <dbReference type="EMBL" id="NMR19623.1"/>
    </source>
</evidence>
<evidence type="ECO:0000259" key="10">
    <source>
        <dbReference type="Pfam" id="PF00133"/>
    </source>
</evidence>
<feature type="short sequence motif" description="'HIGH' region" evidence="8">
    <location>
        <begin position="66"/>
        <end position="76"/>
    </location>
</feature>
<evidence type="ECO:0000256" key="3">
    <source>
        <dbReference type="ARBA" id="ARBA00022741"/>
    </source>
</evidence>
<dbReference type="NCBIfam" id="NF000540">
    <property type="entry name" value="alt_ValS"/>
    <property type="match status" value="1"/>
</dbReference>
<name>A0A7Y0QGY7_CELFI</name>
<evidence type="ECO:0000256" key="1">
    <source>
        <dbReference type="ARBA" id="ARBA00022490"/>
    </source>
</evidence>
<dbReference type="InterPro" id="IPR009080">
    <property type="entry name" value="tRNAsynth_Ia_anticodon-bd"/>
</dbReference>
<feature type="domain" description="Aminoacyl-tRNA synthetase class Ia" evidence="10">
    <location>
        <begin position="149"/>
        <end position="659"/>
    </location>
</feature>
<proteinExistence type="inferred from homology"/>
<sequence>MSDDQPTTSSPAASDQAGSAASRVPDKVSLDGLEDRWNAAWTADRTYSFDRTASRARVYSIDTPPPTVSGSLHVGHVFSFTHTDVDARYRRMSGREVFYPMGWDDNGLPTERRVQNYFGVRCDPSLPYDPDLTPPQVGGDGKSGKAADQLPVSRRNFIELCERLTIEDEREFESLFRYLGLSVDWDHHYQTISAESRAVAQQAFLRNLARGEAYQAEAPGLWDVTFQTAVAQAELEARDYPGAFHRVAFHPASGTAGGDGAAGGAAAPVVIETTRPELIPAVVALVAHPDDERYQHLFGTTVRSPLFGVEVPVLAHPLAEPDKGAGIAMCCTFGDLTDVQWWRELQLPTRSVIGRDGRLVRETPAWLTAEAGASPSAAGLWPQLAGKTTFSARAAVVDALRASGDLDGEPVSTQRKANFYERGDKPLEIVTSRQWYIRNGGRDAGLRDELLARGKELAFHPDFMRVRYENWVGGLNGDWLISRQRFFGVPFPVWYPVDADGEVDHDAPILPTEDQLPVDPSADVPPGYTAEQRGVAGGFVGDPDVMDTWATSSLTPHIAGGWRTDPDLFARVFPMDLRPQGHDIIRTWLFSTVLRAHLEHGSLPWGNAALSGWILDPDRKKMSKSKGNVVTPRGLLEEHGTDAVRYWAASARLGTDAAFEVGQMKIGRRLAIKVLNASKFALSFGGDDGLAIDPALVTEPLDRAMLAGLADVVERSTAAFESYETPRALEATETFFWSFCDDYLELVKDRAYGAGAVELSAATASARAALGLALETLLRLFAPVLPFATEEVWSWWKEGSVHRAPWPTSDGLRAAAGDADPGLLAAAGAALAALRKVKSEAKVSMRTEISRAELVVPADAVAAVTSAESDVRAAGRVTGELSLVAAPEGAETIEVRLADLVPAEPKAPEGPAAG</sequence>
<dbReference type="InterPro" id="IPR002300">
    <property type="entry name" value="aa-tRNA-synth_Ia"/>
</dbReference>
<accession>A0A7Y0QGY7</accession>
<dbReference type="Pfam" id="PF08264">
    <property type="entry name" value="Anticodon_1"/>
    <property type="match status" value="1"/>
</dbReference>
<dbReference type="InterPro" id="IPR002303">
    <property type="entry name" value="Valyl-tRNA_ligase"/>
</dbReference>
<dbReference type="Gene3D" id="3.40.50.620">
    <property type="entry name" value="HUPs"/>
    <property type="match status" value="2"/>
</dbReference>
<dbReference type="Pfam" id="PF00133">
    <property type="entry name" value="tRNA-synt_1"/>
    <property type="match status" value="2"/>
</dbReference>
<evidence type="ECO:0000256" key="9">
    <source>
        <dbReference type="SAM" id="MobiDB-lite"/>
    </source>
</evidence>
<dbReference type="PANTHER" id="PTHR11946:SF93">
    <property type="entry name" value="VALINE--TRNA LIGASE, CHLOROPLASTIC_MITOCHONDRIAL 2"/>
    <property type="match status" value="1"/>
</dbReference>
<dbReference type="InterPro" id="IPR014729">
    <property type="entry name" value="Rossmann-like_a/b/a_fold"/>
</dbReference>
<feature type="compositionally biased region" description="Polar residues" evidence="9">
    <location>
        <begin position="1"/>
        <end position="19"/>
    </location>
</feature>
<evidence type="ECO:0000256" key="4">
    <source>
        <dbReference type="ARBA" id="ARBA00022840"/>
    </source>
</evidence>
<evidence type="ECO:0000256" key="8">
    <source>
        <dbReference type="HAMAP-Rule" id="MF_02005"/>
    </source>
</evidence>
<dbReference type="SUPFAM" id="SSF52374">
    <property type="entry name" value="Nucleotidylyl transferase"/>
    <property type="match status" value="1"/>
</dbReference>
<keyword evidence="6 8" id="KW-0030">Aminoacyl-tRNA synthetase</keyword>
<reference evidence="12 13" key="1">
    <citation type="submission" date="2020-04" db="EMBL/GenBank/DDBJ databases">
        <title>Sequencing and Assembly of C. fimi.</title>
        <authorList>
            <person name="Ramsey A.R."/>
        </authorList>
    </citation>
    <scope>NUCLEOTIDE SEQUENCE [LARGE SCALE GENOMIC DNA]</scope>
    <source>
        <strain evidence="12 13">SB</strain>
    </source>
</reference>
<keyword evidence="13" id="KW-1185">Reference proteome</keyword>
<protein>
    <recommendedName>
        <fullName evidence="8">Valine--tRNA ligase</fullName>
        <ecNumber evidence="8">6.1.1.9</ecNumber>
    </recommendedName>
    <alternativeName>
        <fullName evidence="8">Valyl-tRNA synthetase</fullName>
        <shortName evidence="8">ValRS</shortName>
    </alternativeName>
</protein>
<dbReference type="GO" id="GO:0005524">
    <property type="term" value="F:ATP binding"/>
    <property type="evidence" value="ECO:0007669"/>
    <property type="project" value="UniProtKB-UniRule"/>
</dbReference>
<evidence type="ECO:0000256" key="7">
    <source>
        <dbReference type="ARBA" id="ARBA00047552"/>
    </source>
</evidence>
<dbReference type="AlphaFoldDB" id="A0A7Y0QGY7"/>
<dbReference type="Proteomes" id="UP000562124">
    <property type="component" value="Unassembled WGS sequence"/>
</dbReference>
<dbReference type="EMBL" id="JABCJJ010000005">
    <property type="protein sequence ID" value="NMR19623.1"/>
    <property type="molecule type" value="Genomic_DNA"/>
</dbReference>
<comment type="function">
    <text evidence="8">Catalyzes the attachment of valine to tRNA(Val). As ValRS can inadvertently accommodate and process structurally similar amino acids such as threonine, to avoid such errors, it has a 'posttransfer' editing activity that hydrolyzes mischarged Thr-tRNA(Val) in a tRNA-dependent manner.</text>
</comment>
<comment type="subunit">
    <text evidence="8">Monomer.</text>
</comment>
<comment type="caution">
    <text evidence="12">The sequence shown here is derived from an EMBL/GenBank/DDBJ whole genome shotgun (WGS) entry which is preliminary data.</text>
</comment>
<evidence type="ECO:0000313" key="13">
    <source>
        <dbReference type="Proteomes" id="UP000562124"/>
    </source>
</evidence>
<comment type="domain">
    <text evidence="8">ValRS has two distinct active sites: one for aminoacylation and one for editing. The misactivated threonine is translocated from the active site to the editing site.</text>
</comment>
<keyword evidence="3 8" id="KW-0547">Nucleotide-binding</keyword>
<comment type="similarity">
    <text evidence="8">Belongs to the class-I aminoacyl-tRNA synthetase family. ValS type 2 subfamily.</text>
</comment>
<comment type="subcellular location">
    <subcellularLocation>
        <location evidence="8">Cytoplasm</location>
    </subcellularLocation>
</comment>
<comment type="catalytic activity">
    <reaction evidence="7 8">
        <text>tRNA(Val) + L-valine + ATP = L-valyl-tRNA(Val) + AMP + diphosphate</text>
        <dbReference type="Rhea" id="RHEA:10704"/>
        <dbReference type="Rhea" id="RHEA-COMP:9672"/>
        <dbReference type="Rhea" id="RHEA-COMP:9708"/>
        <dbReference type="ChEBI" id="CHEBI:30616"/>
        <dbReference type="ChEBI" id="CHEBI:33019"/>
        <dbReference type="ChEBI" id="CHEBI:57762"/>
        <dbReference type="ChEBI" id="CHEBI:78442"/>
        <dbReference type="ChEBI" id="CHEBI:78537"/>
        <dbReference type="ChEBI" id="CHEBI:456215"/>
        <dbReference type="EC" id="6.1.1.9"/>
    </reaction>
</comment>
<dbReference type="GO" id="GO:0002161">
    <property type="term" value="F:aminoacyl-tRNA deacylase activity"/>
    <property type="evidence" value="ECO:0007669"/>
    <property type="project" value="InterPro"/>
</dbReference>
<feature type="domain" description="Methionyl/Valyl/Leucyl/Isoleucyl-tRNA synthetase anticodon-binding" evidence="11">
    <location>
        <begin position="702"/>
        <end position="850"/>
    </location>
</feature>
<dbReference type="EC" id="6.1.1.9" evidence="8"/>
<evidence type="ECO:0000256" key="6">
    <source>
        <dbReference type="ARBA" id="ARBA00023146"/>
    </source>
</evidence>
<dbReference type="NCBIfam" id="NF009687">
    <property type="entry name" value="PRK13208.1"/>
    <property type="match status" value="1"/>
</dbReference>
<keyword evidence="1 8" id="KW-0963">Cytoplasm</keyword>
<keyword evidence="4 8" id="KW-0067">ATP-binding</keyword>
<dbReference type="HAMAP" id="MF_02005">
    <property type="entry name" value="Val_tRNA_synth_type2"/>
    <property type="match status" value="1"/>
</dbReference>
<dbReference type="InterPro" id="IPR033705">
    <property type="entry name" value="Anticodon_Ia_Val"/>
</dbReference>
<dbReference type="SUPFAM" id="SSF50677">
    <property type="entry name" value="ValRS/IleRS/LeuRS editing domain"/>
    <property type="match status" value="1"/>
</dbReference>
<dbReference type="PANTHER" id="PTHR11946">
    <property type="entry name" value="VALYL-TRNA SYNTHETASES"/>
    <property type="match status" value="1"/>
</dbReference>
<dbReference type="GO" id="GO:0005829">
    <property type="term" value="C:cytosol"/>
    <property type="evidence" value="ECO:0007669"/>
    <property type="project" value="TreeGrafter"/>
</dbReference>
<dbReference type="PROSITE" id="PS00178">
    <property type="entry name" value="AA_TRNA_LIGASE_I"/>
    <property type="match status" value="1"/>
</dbReference>
<dbReference type="CDD" id="cd07962">
    <property type="entry name" value="Anticodon_Ia_Val"/>
    <property type="match status" value="1"/>
</dbReference>
<keyword evidence="2 8" id="KW-0436">Ligase</keyword>
<gene>
    <name evidence="8 12" type="primary">valS</name>
    <name evidence="12" type="ORF">HIR71_05180</name>
</gene>
<dbReference type="InterPro" id="IPR001412">
    <property type="entry name" value="aa-tRNA-synth_I_CS"/>
</dbReference>
<feature type="binding site" evidence="8">
    <location>
        <position position="624"/>
    </location>
    <ligand>
        <name>ATP</name>
        <dbReference type="ChEBI" id="CHEBI:30616"/>
    </ligand>
</feature>
<dbReference type="InterPro" id="IPR013155">
    <property type="entry name" value="M/V/L/I-tRNA-synth_anticd-bd"/>
</dbReference>
<keyword evidence="5 8" id="KW-0648">Protein biosynthesis</keyword>